<gene>
    <name evidence="1" type="ORF">FJR63_06495</name>
</gene>
<organism evidence="1 2">
    <name type="scientific">Salmonella enterica</name>
    <name type="common">Salmonella choleraesuis</name>
    <dbReference type="NCBI Taxonomy" id="28901"/>
    <lineage>
        <taxon>Bacteria</taxon>
        <taxon>Pseudomonadati</taxon>
        <taxon>Pseudomonadota</taxon>
        <taxon>Gammaproteobacteria</taxon>
        <taxon>Enterobacterales</taxon>
        <taxon>Enterobacteriaceae</taxon>
        <taxon>Salmonella</taxon>
    </lineage>
</organism>
<dbReference type="EMBL" id="VFRH01000004">
    <property type="protein sequence ID" value="TPQ14354.1"/>
    <property type="molecule type" value="Genomic_DNA"/>
</dbReference>
<dbReference type="RefSeq" id="WP_140711245.1">
    <property type="nucleotide sequence ID" value="NZ_CP030180.1"/>
</dbReference>
<protein>
    <submittedName>
        <fullName evidence="1">Uncharacterized protein</fullName>
    </submittedName>
</protein>
<dbReference type="Proteomes" id="UP000320106">
    <property type="component" value="Unassembled WGS sequence"/>
</dbReference>
<reference evidence="1 2" key="1">
    <citation type="submission" date="2019-06" db="EMBL/GenBank/DDBJ databases">
        <title>Comparative genome anaysis of Salmonella and Staphylococcus aureus isolated from China.</title>
        <authorList>
            <person name="Li L."/>
        </authorList>
    </citation>
    <scope>NUCLEOTIDE SEQUENCE [LARGE SCALE GENOMIC DNA]</scope>
    <source>
        <strain evidence="1 2">GSJ/2016-Sal.-012</strain>
    </source>
</reference>
<comment type="caution">
    <text evidence="1">The sequence shown here is derived from an EMBL/GenBank/DDBJ whole genome shotgun (WGS) entry which is preliminary data.</text>
</comment>
<evidence type="ECO:0000313" key="1">
    <source>
        <dbReference type="EMBL" id="TPQ14354.1"/>
    </source>
</evidence>
<dbReference type="AlphaFoldDB" id="A0A505CRZ3"/>
<sequence length="95" mass="10989">MTRATLIINYPETTSAHAHSWIHRNAGKTTVCRLSLAINILIIYPQKNQLMLYTLDNNAVYDYSTKKTGEQKQPDTPFFQHHRLPVLTSKQTFQN</sequence>
<accession>A0A505CRZ3</accession>
<name>A0A505CRZ3_SALER</name>
<proteinExistence type="predicted"/>
<evidence type="ECO:0000313" key="2">
    <source>
        <dbReference type="Proteomes" id="UP000320106"/>
    </source>
</evidence>